<sequence>MGNMEEDLVEGEASYSEDVDFEYEFDAPHFYDFSLDDSDSEADSWFRYAHEYPPSRVRHRSHTPQDTMKAKVNLSKSSGPSFMKPTASHLAKQKKSVIVEGGNR</sequence>
<evidence type="ECO:0000313" key="3">
    <source>
        <dbReference type="Proteomes" id="UP001408789"/>
    </source>
</evidence>
<keyword evidence="3" id="KW-1185">Reference proteome</keyword>
<organism evidence="2 3">
    <name type="scientific">Deinandra increscens subsp. villosa</name>
    <dbReference type="NCBI Taxonomy" id="3103831"/>
    <lineage>
        <taxon>Eukaryota</taxon>
        <taxon>Viridiplantae</taxon>
        <taxon>Streptophyta</taxon>
        <taxon>Embryophyta</taxon>
        <taxon>Tracheophyta</taxon>
        <taxon>Spermatophyta</taxon>
        <taxon>Magnoliopsida</taxon>
        <taxon>eudicotyledons</taxon>
        <taxon>Gunneridae</taxon>
        <taxon>Pentapetalae</taxon>
        <taxon>asterids</taxon>
        <taxon>campanulids</taxon>
        <taxon>Asterales</taxon>
        <taxon>Asteraceae</taxon>
        <taxon>Asteroideae</taxon>
        <taxon>Heliantheae alliance</taxon>
        <taxon>Madieae</taxon>
        <taxon>Madiinae</taxon>
        <taxon>Deinandra</taxon>
    </lineage>
</organism>
<reference evidence="2 3" key="1">
    <citation type="submission" date="2024-04" db="EMBL/GenBank/DDBJ databases">
        <title>The reference genome of an endangered Asteraceae, Deinandra increscens subsp. villosa, native to the Central Coast of California.</title>
        <authorList>
            <person name="Guilliams M."/>
            <person name="Hasenstab-Lehman K."/>
            <person name="Meyer R."/>
            <person name="Mcevoy S."/>
        </authorList>
    </citation>
    <scope>NUCLEOTIDE SEQUENCE [LARGE SCALE GENOMIC DNA]</scope>
    <source>
        <tissue evidence="2">Leaf</tissue>
    </source>
</reference>
<comment type="caution">
    <text evidence="2">The sequence shown here is derived from an EMBL/GenBank/DDBJ whole genome shotgun (WGS) entry which is preliminary data.</text>
</comment>
<dbReference type="Proteomes" id="UP001408789">
    <property type="component" value="Unassembled WGS sequence"/>
</dbReference>
<evidence type="ECO:0000256" key="1">
    <source>
        <dbReference type="SAM" id="MobiDB-lite"/>
    </source>
</evidence>
<proteinExistence type="predicted"/>
<dbReference type="EMBL" id="JBCNJP010000012">
    <property type="protein sequence ID" value="KAK9070345.1"/>
    <property type="molecule type" value="Genomic_DNA"/>
</dbReference>
<name>A0AAP0D835_9ASTR</name>
<feature type="region of interest" description="Disordered" evidence="1">
    <location>
        <begin position="74"/>
        <end position="104"/>
    </location>
</feature>
<dbReference type="AlphaFoldDB" id="A0AAP0D835"/>
<protein>
    <submittedName>
        <fullName evidence="2">Uncharacterized protein</fullName>
    </submittedName>
</protein>
<accession>A0AAP0D835</accession>
<gene>
    <name evidence="2" type="ORF">SSX86_010746</name>
</gene>
<evidence type="ECO:0000313" key="2">
    <source>
        <dbReference type="EMBL" id="KAK9070345.1"/>
    </source>
</evidence>